<organism evidence="2">
    <name type="scientific">uncultured Thermomicrobiales bacterium</name>
    <dbReference type="NCBI Taxonomy" id="1645740"/>
    <lineage>
        <taxon>Bacteria</taxon>
        <taxon>Pseudomonadati</taxon>
        <taxon>Thermomicrobiota</taxon>
        <taxon>Thermomicrobia</taxon>
        <taxon>Thermomicrobiales</taxon>
        <taxon>environmental samples</taxon>
    </lineage>
</organism>
<name>A0A6J4VA13_9BACT</name>
<sequence>MGNETGSGIGKETGTSGGRSQPSIRALGRAVARPTIGAALALAVLAAGTLGLGLRPDRSEPARLAAAPSAFAQATPMAGEAATADACPDELYGPGAEPWVRAELYFGMSSADGDVFAQEEFLAFMDAEITPRFPDGLTLLSGIGQWQGDQGIIQQRSQLLIILYPAEFGQESSALLEEIRDEYEEQFRQESVLRADSYPVCTSF</sequence>
<feature type="compositionally biased region" description="Gly residues" evidence="1">
    <location>
        <begin position="1"/>
        <end position="17"/>
    </location>
</feature>
<feature type="region of interest" description="Disordered" evidence="1">
    <location>
        <begin position="1"/>
        <end position="22"/>
    </location>
</feature>
<dbReference type="EMBL" id="CADCWF010000270">
    <property type="protein sequence ID" value="CAA9572671.1"/>
    <property type="molecule type" value="Genomic_DNA"/>
</dbReference>
<evidence type="ECO:0000256" key="1">
    <source>
        <dbReference type="SAM" id="MobiDB-lite"/>
    </source>
</evidence>
<protein>
    <recommendedName>
        <fullName evidence="3">DUF3574 domain-containing protein</fullName>
    </recommendedName>
</protein>
<dbReference type="Pfam" id="PF12098">
    <property type="entry name" value="DUF3574"/>
    <property type="match status" value="1"/>
</dbReference>
<dbReference type="InterPro" id="IPR021957">
    <property type="entry name" value="DUF3574"/>
</dbReference>
<dbReference type="AlphaFoldDB" id="A0A6J4VA13"/>
<gene>
    <name evidence="2" type="ORF">AVDCRST_MAG59-3713</name>
</gene>
<evidence type="ECO:0008006" key="3">
    <source>
        <dbReference type="Google" id="ProtNLM"/>
    </source>
</evidence>
<reference evidence="2" key="1">
    <citation type="submission" date="2020-02" db="EMBL/GenBank/DDBJ databases">
        <authorList>
            <person name="Meier V. D."/>
        </authorList>
    </citation>
    <scope>NUCLEOTIDE SEQUENCE</scope>
    <source>
        <strain evidence="2">AVDCRST_MAG59</strain>
    </source>
</reference>
<accession>A0A6J4VA13</accession>
<evidence type="ECO:0000313" key="2">
    <source>
        <dbReference type="EMBL" id="CAA9572671.1"/>
    </source>
</evidence>
<proteinExistence type="predicted"/>